<accession>A0A975DEW7</accession>
<dbReference type="AlphaFoldDB" id="A0A975DEW7"/>
<dbReference type="Proteomes" id="UP000664904">
    <property type="component" value="Chromosome"/>
</dbReference>
<evidence type="ECO:0000256" key="5">
    <source>
        <dbReference type="ARBA" id="ARBA00023136"/>
    </source>
</evidence>
<feature type="transmembrane region" description="Helical" evidence="6">
    <location>
        <begin position="640"/>
        <end position="660"/>
    </location>
</feature>
<evidence type="ECO:0000256" key="6">
    <source>
        <dbReference type="SAM" id="Phobius"/>
    </source>
</evidence>
<comment type="subcellular location">
    <subcellularLocation>
        <location evidence="1">Cell membrane</location>
        <topology evidence="1">Multi-pass membrane protein</topology>
    </subcellularLocation>
</comment>
<evidence type="ECO:0000313" key="8">
    <source>
        <dbReference type="EMBL" id="QTH70518.1"/>
    </source>
</evidence>
<gene>
    <name evidence="8" type="ORF">J5O05_11120</name>
</gene>
<proteinExistence type="predicted"/>
<dbReference type="Gene3D" id="1.20.1640.10">
    <property type="entry name" value="Multidrug efflux transporter AcrB transmembrane domain"/>
    <property type="match status" value="2"/>
</dbReference>
<keyword evidence="2" id="KW-1003">Cell membrane</keyword>
<feature type="transmembrane region" description="Helical" evidence="6">
    <location>
        <begin position="707"/>
        <end position="731"/>
    </location>
</feature>
<evidence type="ECO:0000256" key="3">
    <source>
        <dbReference type="ARBA" id="ARBA00022692"/>
    </source>
</evidence>
<name>A0A975DEW7_9GAMM</name>
<feature type="transmembrane region" description="Helical" evidence="6">
    <location>
        <begin position="743"/>
        <end position="767"/>
    </location>
</feature>
<dbReference type="PANTHER" id="PTHR33406">
    <property type="entry name" value="MEMBRANE PROTEIN MJ1562-RELATED"/>
    <property type="match status" value="1"/>
</dbReference>
<dbReference type="InterPro" id="IPR004869">
    <property type="entry name" value="MMPL_dom"/>
</dbReference>
<keyword evidence="3 6" id="KW-0812">Transmembrane</keyword>
<evidence type="ECO:0000259" key="7">
    <source>
        <dbReference type="PROSITE" id="PS50156"/>
    </source>
</evidence>
<evidence type="ECO:0000256" key="1">
    <source>
        <dbReference type="ARBA" id="ARBA00004651"/>
    </source>
</evidence>
<evidence type="ECO:0000256" key="4">
    <source>
        <dbReference type="ARBA" id="ARBA00022989"/>
    </source>
</evidence>
<evidence type="ECO:0000256" key="2">
    <source>
        <dbReference type="ARBA" id="ARBA00022475"/>
    </source>
</evidence>
<feature type="transmembrane region" description="Helical" evidence="6">
    <location>
        <begin position="613"/>
        <end position="633"/>
    </location>
</feature>
<keyword evidence="5 6" id="KW-0472">Membrane</keyword>
<feature type="transmembrane region" description="Helical" evidence="6">
    <location>
        <begin position="20"/>
        <end position="36"/>
    </location>
</feature>
<dbReference type="KEGG" id="pxi:J5O05_11120"/>
<dbReference type="Pfam" id="PF03176">
    <property type="entry name" value="MMPL"/>
    <property type="match status" value="2"/>
</dbReference>
<dbReference type="InterPro" id="IPR000731">
    <property type="entry name" value="SSD"/>
</dbReference>
<dbReference type="PROSITE" id="PS50156">
    <property type="entry name" value="SSD"/>
    <property type="match status" value="2"/>
</dbReference>
<dbReference type="GO" id="GO:0005886">
    <property type="term" value="C:plasma membrane"/>
    <property type="evidence" value="ECO:0007669"/>
    <property type="project" value="UniProtKB-SubCell"/>
</dbReference>
<protein>
    <submittedName>
        <fullName evidence="8">MMPL family transporter</fullName>
    </submittedName>
</protein>
<dbReference type="PANTHER" id="PTHR33406:SF13">
    <property type="entry name" value="MEMBRANE PROTEIN YDFJ"/>
    <property type="match status" value="1"/>
</dbReference>
<feature type="transmembrane region" description="Helical" evidence="6">
    <location>
        <begin position="410"/>
        <end position="427"/>
    </location>
</feature>
<dbReference type="SUPFAM" id="SSF82866">
    <property type="entry name" value="Multidrug efflux transporter AcrB transmembrane domain"/>
    <property type="match status" value="2"/>
</dbReference>
<dbReference type="PROSITE" id="PS51257">
    <property type="entry name" value="PROKAR_LIPOPROTEIN"/>
    <property type="match status" value="1"/>
</dbReference>
<feature type="domain" description="SSD" evidence="7">
    <location>
        <begin position="251"/>
        <end position="379"/>
    </location>
</feature>
<keyword evidence="4 6" id="KW-1133">Transmembrane helix</keyword>
<evidence type="ECO:0000313" key="9">
    <source>
        <dbReference type="Proteomes" id="UP000664904"/>
    </source>
</evidence>
<sequence length="790" mass="86762">MKNEKSKSSLYRYTSNIVKHRIIVILLVAIACFLIGQGQNKIGVNTDYKYFFGETTPQIVAMDELEATYSKNDNVFFAITPKDNQDIFSKEVLGAITEATSKAWKLPFVTRVDSLSNFQHIEANDEGLVVEDLVRHPEALSTQQIDKIKRVSLHEPLLLNRIVSPDGKNAGINIIIQLPGESPMETFQIVGAARDLIKDIEAKYPVDIRLTGVTVLNATFGEVGASDLQNLTPIMNGIMVVLLLVLFRSIWMLLATLAIVQLSKMAAMGLVGYIGIPITAPSSIAATIIMTLAVADSVHIIMGMVSEMRNGLERKFAVIESIKKQFVAVLVTSLTTVVGFLSLNFSDAPPYHDLGNITAIGVVVAFILSVTILPALLTLLPIKVKPQNKAQTITGKFFSSVNQFVIRRKFSIITLSLLFIGTCAAYIPKMVLDDKFVEYFTNDINFRVESDYISDNLTGLYTIEFNIKSGATNGVANPEFMKKVDDFANFYREQSDVYNVNVYTDVMKRLNRSLHSDDANEYKLPKSTTEAAQYLLLYEMSLPYGLDLTNQINIEKSETKMVVTMRDVSTVELRKAAERGEAWWQANAKSYEPVIGSGATVVFSHMSKANIEGMITGTILSFILVTAFMFISLRSLKYGLISMVANIFPAIIAFGIWTILYQEAGMAISIVASATLGIIVDDCVHFLSKYVHARRDLGYNAENALGYAFSSVGVALVFTSVTLMAGFIVLATSPFLINSTLGILSAITVLAALAIDFLLLPAILLLVDRSTQPQTSAAQQDMPSLSTGNV</sequence>
<feature type="transmembrane region" description="Helical" evidence="6">
    <location>
        <begin position="357"/>
        <end position="380"/>
    </location>
</feature>
<feature type="transmembrane region" description="Helical" evidence="6">
    <location>
        <begin position="238"/>
        <end position="263"/>
    </location>
</feature>
<feature type="transmembrane region" description="Helical" evidence="6">
    <location>
        <begin position="666"/>
        <end position="687"/>
    </location>
</feature>
<dbReference type="InterPro" id="IPR050545">
    <property type="entry name" value="Mycobact_MmpL"/>
</dbReference>
<feature type="transmembrane region" description="Helical" evidence="6">
    <location>
        <begin position="283"/>
        <end position="305"/>
    </location>
</feature>
<feature type="domain" description="SSD" evidence="7">
    <location>
        <begin position="639"/>
        <end position="766"/>
    </location>
</feature>
<dbReference type="EMBL" id="CP072133">
    <property type="protein sequence ID" value="QTH70518.1"/>
    <property type="molecule type" value="Genomic_DNA"/>
</dbReference>
<keyword evidence="9" id="KW-1185">Reference proteome</keyword>
<feature type="transmembrane region" description="Helical" evidence="6">
    <location>
        <begin position="326"/>
        <end position="345"/>
    </location>
</feature>
<reference evidence="8" key="1">
    <citation type="submission" date="2021-03" db="EMBL/GenBank/DDBJ databases">
        <title>Complete Genome of Pseudoalteromonas xiamenensis STKMTI.2, a new potential marine bacterium producing anti-Vibrio compounds.</title>
        <authorList>
            <person name="Handayani D.P."/>
            <person name="Isnansetyo A."/>
            <person name="Istiqomah I."/>
            <person name="Jumina J."/>
        </authorList>
    </citation>
    <scope>NUCLEOTIDE SEQUENCE</scope>
    <source>
        <strain evidence="8">STKMTI.2</strain>
    </source>
</reference>
<organism evidence="8 9">
    <name type="scientific">Pseudoalteromonas xiamenensis</name>
    <dbReference type="NCBI Taxonomy" id="882626"/>
    <lineage>
        <taxon>Bacteria</taxon>
        <taxon>Pseudomonadati</taxon>
        <taxon>Pseudomonadota</taxon>
        <taxon>Gammaproteobacteria</taxon>
        <taxon>Alteromonadales</taxon>
        <taxon>Pseudoalteromonadaceae</taxon>
        <taxon>Pseudoalteromonas</taxon>
    </lineage>
</organism>